<feature type="transmembrane region" description="Helical" evidence="7">
    <location>
        <begin position="217"/>
        <end position="237"/>
    </location>
</feature>
<reference evidence="9 10" key="1">
    <citation type="submission" date="2016-04" db="EMBL/GenBank/DDBJ databases">
        <title>A degradative enzymes factory behind the ericoid mycorrhizal symbiosis.</title>
        <authorList>
            <consortium name="DOE Joint Genome Institute"/>
            <person name="Martino E."/>
            <person name="Morin E."/>
            <person name="Grelet G."/>
            <person name="Kuo A."/>
            <person name="Kohler A."/>
            <person name="Daghino S."/>
            <person name="Barry K."/>
            <person name="Choi C."/>
            <person name="Cichocki N."/>
            <person name="Clum A."/>
            <person name="Copeland A."/>
            <person name="Hainaut M."/>
            <person name="Haridas S."/>
            <person name="Labutti K."/>
            <person name="Lindquist E."/>
            <person name="Lipzen A."/>
            <person name="Khouja H.-R."/>
            <person name="Murat C."/>
            <person name="Ohm R."/>
            <person name="Olson A."/>
            <person name="Spatafora J."/>
            <person name="Veneault-Fourrey C."/>
            <person name="Henrissat B."/>
            <person name="Grigoriev I."/>
            <person name="Martin F."/>
            <person name="Perotto S."/>
        </authorList>
    </citation>
    <scope>NUCLEOTIDE SEQUENCE [LARGE SCALE GENOMIC DNA]</scope>
    <source>
        <strain evidence="9 10">F</strain>
    </source>
</reference>
<gene>
    <name evidence="9" type="ORF">L207DRAFT_502397</name>
</gene>
<evidence type="ECO:0000313" key="10">
    <source>
        <dbReference type="Proteomes" id="UP000235786"/>
    </source>
</evidence>
<evidence type="ECO:0000313" key="9">
    <source>
        <dbReference type="EMBL" id="PMD30897.1"/>
    </source>
</evidence>
<keyword evidence="10" id="KW-1185">Reference proteome</keyword>
<dbReference type="Pfam" id="PF20684">
    <property type="entry name" value="Fung_rhodopsin"/>
    <property type="match status" value="1"/>
</dbReference>
<keyword evidence="4 7" id="KW-0472">Membrane</keyword>
<dbReference type="InterPro" id="IPR052337">
    <property type="entry name" value="SAT4-like"/>
</dbReference>
<feature type="transmembrane region" description="Helical" evidence="7">
    <location>
        <begin position="257"/>
        <end position="280"/>
    </location>
</feature>
<evidence type="ECO:0000256" key="1">
    <source>
        <dbReference type="ARBA" id="ARBA00004141"/>
    </source>
</evidence>
<evidence type="ECO:0000259" key="8">
    <source>
        <dbReference type="Pfam" id="PF20684"/>
    </source>
</evidence>
<feature type="transmembrane region" description="Helical" evidence="7">
    <location>
        <begin position="6"/>
        <end position="29"/>
    </location>
</feature>
<comment type="similarity">
    <text evidence="5">Belongs to the SAT4 family.</text>
</comment>
<evidence type="ECO:0000256" key="3">
    <source>
        <dbReference type="ARBA" id="ARBA00022989"/>
    </source>
</evidence>
<evidence type="ECO:0000256" key="5">
    <source>
        <dbReference type="ARBA" id="ARBA00038359"/>
    </source>
</evidence>
<evidence type="ECO:0000256" key="7">
    <source>
        <dbReference type="SAM" id="Phobius"/>
    </source>
</evidence>
<keyword evidence="2 7" id="KW-0812">Transmembrane</keyword>
<evidence type="ECO:0000256" key="4">
    <source>
        <dbReference type="ARBA" id="ARBA00023136"/>
    </source>
</evidence>
<dbReference type="InterPro" id="IPR049326">
    <property type="entry name" value="Rhodopsin_dom_fungi"/>
</dbReference>
<name>A0A2J6QX91_HYAVF</name>
<protein>
    <recommendedName>
        <fullName evidence="8">Rhodopsin domain-containing protein</fullName>
    </recommendedName>
</protein>
<dbReference type="PANTHER" id="PTHR33048">
    <property type="entry name" value="PTH11-LIKE INTEGRAL MEMBRANE PROTEIN (AFU_ORTHOLOGUE AFUA_5G11245)"/>
    <property type="match status" value="1"/>
</dbReference>
<comment type="subcellular location">
    <subcellularLocation>
        <location evidence="1">Membrane</location>
        <topology evidence="1">Multi-pass membrane protein</topology>
    </subcellularLocation>
</comment>
<feature type="region of interest" description="Disordered" evidence="6">
    <location>
        <begin position="358"/>
        <end position="383"/>
    </location>
</feature>
<evidence type="ECO:0000256" key="6">
    <source>
        <dbReference type="SAM" id="MobiDB-lite"/>
    </source>
</evidence>
<organism evidence="9 10">
    <name type="scientific">Hyaloscypha variabilis (strain UAMH 11265 / GT02V1 / F)</name>
    <name type="common">Meliniomyces variabilis</name>
    <dbReference type="NCBI Taxonomy" id="1149755"/>
    <lineage>
        <taxon>Eukaryota</taxon>
        <taxon>Fungi</taxon>
        <taxon>Dikarya</taxon>
        <taxon>Ascomycota</taxon>
        <taxon>Pezizomycotina</taxon>
        <taxon>Leotiomycetes</taxon>
        <taxon>Helotiales</taxon>
        <taxon>Hyaloscyphaceae</taxon>
        <taxon>Hyaloscypha</taxon>
        <taxon>Hyaloscypha variabilis</taxon>
    </lineage>
</organism>
<feature type="domain" description="Rhodopsin" evidence="8">
    <location>
        <begin position="60"/>
        <end position="282"/>
    </location>
</feature>
<dbReference type="PANTHER" id="PTHR33048:SF47">
    <property type="entry name" value="INTEGRAL MEMBRANE PROTEIN-RELATED"/>
    <property type="match status" value="1"/>
</dbReference>
<dbReference type="GO" id="GO:0016020">
    <property type="term" value="C:membrane"/>
    <property type="evidence" value="ECO:0007669"/>
    <property type="project" value="UniProtKB-SubCell"/>
</dbReference>
<feature type="transmembrane region" description="Helical" evidence="7">
    <location>
        <begin position="50"/>
        <end position="78"/>
    </location>
</feature>
<keyword evidence="3 7" id="KW-1133">Transmembrane helix</keyword>
<dbReference type="Proteomes" id="UP000235786">
    <property type="component" value="Unassembled WGS sequence"/>
</dbReference>
<feature type="transmembrane region" description="Helical" evidence="7">
    <location>
        <begin position="136"/>
        <end position="159"/>
    </location>
</feature>
<dbReference type="OrthoDB" id="444631at2759"/>
<sequence length="383" mass="41980">MQDKRPLIFGLSGALIALSTIAITARLISRGVLLKRLGPDDGMCLIQIPLWYQLIMNYTVLISIALLLAVALCSLYMLSAKYGEGLHIQYLQPANVPAYSQVLLLEGLFYGLCQMFIKLSYLALYLRLAPDTTYRIILYGLVVLVTLFGISTSIASMLLCIPFKKAWQPDIPGTCIKVYPFYISFTALNMVFDLAIFILPIPILLRLHLPRRQRIGLACIFGLGLMQVVLVASIARLQAMVNLFSAPSCEFSSVNLIIWSAVEIHLGLLISCTAAFKALIQRFYPGFLGSTRSTHLTQFSTRFTLNGQDGGHVLQSRNGDETKFGTATRANVTEVTKTGSQEHIIDDVEMATFENTDSIHSPSKASTDGSALGSHSVGVTVST</sequence>
<accession>A0A2J6QX91</accession>
<dbReference type="EMBL" id="KZ613965">
    <property type="protein sequence ID" value="PMD30897.1"/>
    <property type="molecule type" value="Genomic_DNA"/>
</dbReference>
<dbReference type="STRING" id="1149755.A0A2J6QX91"/>
<feature type="transmembrane region" description="Helical" evidence="7">
    <location>
        <begin position="179"/>
        <end position="205"/>
    </location>
</feature>
<dbReference type="AlphaFoldDB" id="A0A2J6QX91"/>
<evidence type="ECO:0000256" key="2">
    <source>
        <dbReference type="ARBA" id="ARBA00022692"/>
    </source>
</evidence>
<feature type="compositionally biased region" description="Polar residues" evidence="6">
    <location>
        <begin position="358"/>
        <end position="369"/>
    </location>
</feature>
<proteinExistence type="inferred from homology"/>